<dbReference type="PANTHER" id="PTHR35841:SF1">
    <property type="entry name" value="PHOSPHONATES-BINDING PERIPLASMIC PROTEIN"/>
    <property type="match status" value="1"/>
</dbReference>
<sequence length="275" mass="29287">MTERKHWVAALPMYNLTPALHTDWLALIAHVAELLARQRDPLQLSIVEPVGTAEALHDFWRRPDLLLSQTCGYPLVQGLRRHVRVIGTPRFNAPGCDGASYTSAIVVRANDGPATLPACRGLRAAYNDEGSHSGMNALRYAVAPLARDGRFFSGTVRTGSHLASLDAVANGAADVAAIDCVTLAFARDHLPDRLVALRQIGRTEAAPGLPLVSSRHAAPALSARVGAALAQVLSGEPALARRLRLRGIARTGLAHYEPVAQMARAAVAAGYARLV</sequence>
<dbReference type="SUPFAM" id="SSF53850">
    <property type="entry name" value="Periplasmic binding protein-like II"/>
    <property type="match status" value="1"/>
</dbReference>
<dbReference type="RefSeq" id="WP_150984589.1">
    <property type="nucleotide sequence ID" value="NZ_CP062804.1"/>
</dbReference>
<dbReference type="PANTHER" id="PTHR35841">
    <property type="entry name" value="PHOSPHONATES-BINDING PERIPLASMIC PROTEIN"/>
    <property type="match status" value="1"/>
</dbReference>
<evidence type="ECO:0000313" key="2">
    <source>
        <dbReference type="Proteomes" id="UP000397656"/>
    </source>
</evidence>
<dbReference type="Proteomes" id="UP000397656">
    <property type="component" value="Chromosome 2"/>
</dbReference>
<dbReference type="EMBL" id="CP062804">
    <property type="protein sequence ID" value="QOT81174.1"/>
    <property type="molecule type" value="Genomic_DNA"/>
</dbReference>
<protein>
    <submittedName>
        <fullName evidence="1">PhnD/SsuA/transferrin family substrate-binding protein</fullName>
    </submittedName>
</protein>
<dbReference type="Gene3D" id="3.40.190.10">
    <property type="entry name" value="Periplasmic binding protein-like II"/>
    <property type="match status" value="1"/>
</dbReference>
<evidence type="ECO:0000313" key="1">
    <source>
        <dbReference type="EMBL" id="QOT81174.1"/>
    </source>
</evidence>
<proteinExistence type="predicted"/>
<name>A0A643G0E1_9BURK</name>
<organism evidence="1 2">
    <name type="scientific">Cupriavidus basilensis</name>
    <dbReference type="NCBI Taxonomy" id="68895"/>
    <lineage>
        <taxon>Bacteria</taxon>
        <taxon>Pseudomonadati</taxon>
        <taxon>Pseudomonadota</taxon>
        <taxon>Betaproteobacteria</taxon>
        <taxon>Burkholderiales</taxon>
        <taxon>Burkholderiaceae</taxon>
        <taxon>Cupriavidus</taxon>
    </lineage>
</organism>
<reference evidence="1 2" key="1">
    <citation type="submission" date="2020-10" db="EMBL/GenBank/DDBJ databases">
        <title>Complete genome sequence of Cupriavidus basilensis CCUG 49340T.</title>
        <authorList>
            <person name="Salva-Serra F."/>
            <person name="Donoso R.A."/>
            <person name="Cho K.H."/>
            <person name="Yoo J.A."/>
            <person name="Lee K."/>
            <person name="Yoon S.-H."/>
            <person name="Perez-Pantoja D."/>
            <person name="Moore E.R.B."/>
        </authorList>
    </citation>
    <scope>NUCLEOTIDE SEQUENCE [LARGE SCALE GENOMIC DNA]</scope>
    <source>
        <strain evidence="2">CCUG 49340</strain>
    </source>
</reference>
<gene>
    <name evidence="1" type="ORF">F7R26_027920</name>
</gene>
<accession>A0A643G0E1</accession>
<dbReference type="Pfam" id="PF12974">
    <property type="entry name" value="Phosphonate-bd"/>
    <property type="match status" value="1"/>
</dbReference>
<dbReference type="GeneID" id="98404779"/>
<dbReference type="AlphaFoldDB" id="A0A643G0E1"/>